<keyword evidence="4" id="KW-1185">Reference proteome</keyword>
<evidence type="ECO:0000313" key="4">
    <source>
        <dbReference type="Proteomes" id="UP000256388"/>
    </source>
</evidence>
<dbReference type="InterPro" id="IPR036388">
    <property type="entry name" value="WH-like_DNA-bd_sf"/>
</dbReference>
<dbReference type="AlphaFoldDB" id="A0A347ZTE8"/>
<dbReference type="Pfam" id="PF10400">
    <property type="entry name" value="Vir_act_alpha_C"/>
    <property type="match status" value="1"/>
</dbReference>
<dbReference type="PANTHER" id="PTHR33169:SF27">
    <property type="entry name" value="TRANSCRIPTIONAL REGULATOR PADR FAMILY PROTEIN"/>
    <property type="match status" value="1"/>
</dbReference>
<dbReference type="RefSeq" id="WP_116224000.1">
    <property type="nucleotide sequence ID" value="NZ_AP018437.1"/>
</dbReference>
<evidence type="ECO:0000313" key="3">
    <source>
        <dbReference type="EMBL" id="REG10846.1"/>
    </source>
</evidence>
<gene>
    <name evidence="3" type="ORF">DFR64_0713</name>
</gene>
<dbReference type="PANTHER" id="PTHR33169">
    <property type="entry name" value="PADR-FAMILY TRANSCRIPTIONAL REGULATOR"/>
    <property type="match status" value="1"/>
</dbReference>
<dbReference type="InterPro" id="IPR052509">
    <property type="entry name" value="Metal_resp_DNA-bind_regulator"/>
</dbReference>
<reference evidence="3 4" key="1">
    <citation type="submission" date="2018-08" db="EMBL/GenBank/DDBJ databases">
        <title>Genomic Encyclopedia of Type Strains, Phase IV (KMG-IV): sequencing the most valuable type-strain genomes for metagenomic binning, comparative biology and taxonomic classification.</title>
        <authorList>
            <person name="Goeker M."/>
        </authorList>
    </citation>
    <scope>NUCLEOTIDE SEQUENCE [LARGE SCALE GENOMIC DNA]</scope>
    <source>
        <strain evidence="3 4">DSM 23923</strain>
    </source>
</reference>
<name>A0A347ZTE8_9CHLR</name>
<dbReference type="Pfam" id="PF03551">
    <property type="entry name" value="PadR"/>
    <property type="match status" value="1"/>
</dbReference>
<feature type="domain" description="Transcription regulator PadR N-terminal" evidence="1">
    <location>
        <begin position="8"/>
        <end position="83"/>
    </location>
</feature>
<organism evidence="3 4">
    <name type="scientific">Pelolinea submarina</name>
    <dbReference type="NCBI Taxonomy" id="913107"/>
    <lineage>
        <taxon>Bacteria</taxon>
        <taxon>Bacillati</taxon>
        <taxon>Chloroflexota</taxon>
        <taxon>Anaerolineae</taxon>
        <taxon>Anaerolineales</taxon>
        <taxon>Anaerolineaceae</taxon>
        <taxon>Pelolinea</taxon>
    </lineage>
</organism>
<evidence type="ECO:0000259" key="2">
    <source>
        <dbReference type="Pfam" id="PF10400"/>
    </source>
</evidence>
<dbReference type="InterPro" id="IPR018309">
    <property type="entry name" value="Tscrpt_reg_PadR_C"/>
</dbReference>
<proteinExistence type="predicted"/>
<dbReference type="SUPFAM" id="SSF46785">
    <property type="entry name" value="Winged helix' DNA-binding domain"/>
    <property type="match status" value="1"/>
</dbReference>
<dbReference type="InterPro" id="IPR036390">
    <property type="entry name" value="WH_DNA-bd_sf"/>
</dbReference>
<accession>A0A347ZTE8</accession>
<dbReference type="EMBL" id="QUMS01000001">
    <property type="protein sequence ID" value="REG10846.1"/>
    <property type="molecule type" value="Genomic_DNA"/>
</dbReference>
<dbReference type="OrthoDB" id="154521at2"/>
<dbReference type="Gene3D" id="1.10.10.10">
    <property type="entry name" value="Winged helix-like DNA-binding domain superfamily/Winged helix DNA-binding domain"/>
    <property type="match status" value="1"/>
</dbReference>
<evidence type="ECO:0000259" key="1">
    <source>
        <dbReference type="Pfam" id="PF03551"/>
    </source>
</evidence>
<dbReference type="Proteomes" id="UP000256388">
    <property type="component" value="Unassembled WGS sequence"/>
</dbReference>
<sequence>MDEIEIALLGFIYDEDKHGYDLHKEISDLSGIGIVWRVKMGKLYAMLHKLENNQWVISTITQEGNRPQRTQYHITKQGREVFNQWLDAPVNKGREFRIIFLLKMYFALKRGEENANRLITLQQNACREWLKEFHSTEEKLAGQPADFKQIVVNFRVTQINGYLEWLDWCQNHIINKGTLQ</sequence>
<protein>
    <submittedName>
        <fullName evidence="3">PadR family transcriptional regulator</fullName>
    </submittedName>
</protein>
<feature type="domain" description="Transcription regulator PadR C-terminal" evidence="2">
    <location>
        <begin position="97"/>
        <end position="170"/>
    </location>
</feature>
<dbReference type="InterPro" id="IPR005149">
    <property type="entry name" value="Tscrpt_reg_PadR_N"/>
</dbReference>
<comment type="caution">
    <text evidence="3">The sequence shown here is derived from an EMBL/GenBank/DDBJ whole genome shotgun (WGS) entry which is preliminary data.</text>
</comment>